<proteinExistence type="predicted"/>
<dbReference type="EMBL" id="QKYT01000316">
    <property type="protein sequence ID" value="RIA87285.1"/>
    <property type="molecule type" value="Genomic_DNA"/>
</dbReference>
<accession>A0A397STD6</accession>
<protein>
    <submittedName>
        <fullName evidence="1">Uncharacterized protein</fullName>
    </submittedName>
</protein>
<name>A0A397STD6_9GLOM</name>
<sequence>MDSTKESSSSFDSNVFNSQPLSSYSEISESSQNKLRNNSILSLVSVNDNFPVNKVMVLSPYIEKVPELIGSYNKVVLEKDKGEKQKHIAERDFHTIFPSNSSSLNTMRAYDVNHNHNKNEGKAKGKEHEHVTERDFHSIIPFTSLNNMQIDGEYGILEPKFTKQQLCEHSYVGCIKKVINFFNSYNYTLNIFDIVIDFSDKYQEIFPEDNFYLRPFHNIPCILFKLLNNLLLYRLNLGDDDVRNIAKLEMLTEKYYEKLTNAEIIQQELYNTSFINRKPCSKSLNKESEFIRNSINNNLPISSESSGIDQKLDLTAQSHNSSKSFRSTLGSDRKLKFKTKISSESSRIDQNLNLTAQSHNSSKSFRSTLRSYRRLNFKKKATLANLPKSYIRTIARTYTEDKRSQILKSKRFRKHHNLSSTAQSHISPNLNSCVKTDNNTHKPYPYFNKKTANTIQELAIADLTFRYIVLKRILVKCKKYE</sequence>
<dbReference type="OrthoDB" id="2345795at2759"/>
<keyword evidence="2" id="KW-1185">Reference proteome</keyword>
<gene>
    <name evidence="1" type="ORF">C1645_740242</name>
</gene>
<organism evidence="1 2">
    <name type="scientific">Glomus cerebriforme</name>
    <dbReference type="NCBI Taxonomy" id="658196"/>
    <lineage>
        <taxon>Eukaryota</taxon>
        <taxon>Fungi</taxon>
        <taxon>Fungi incertae sedis</taxon>
        <taxon>Mucoromycota</taxon>
        <taxon>Glomeromycotina</taxon>
        <taxon>Glomeromycetes</taxon>
        <taxon>Glomerales</taxon>
        <taxon>Glomeraceae</taxon>
        <taxon>Glomus</taxon>
    </lineage>
</organism>
<dbReference type="AlphaFoldDB" id="A0A397STD6"/>
<evidence type="ECO:0000313" key="2">
    <source>
        <dbReference type="Proteomes" id="UP000265703"/>
    </source>
</evidence>
<dbReference type="Proteomes" id="UP000265703">
    <property type="component" value="Unassembled WGS sequence"/>
</dbReference>
<reference evidence="1 2" key="1">
    <citation type="submission" date="2018-06" db="EMBL/GenBank/DDBJ databases">
        <title>Comparative genomics reveals the genomic features of Rhizophagus irregularis, R. cerebriforme, R. diaphanum and Gigaspora rosea, and their symbiotic lifestyle signature.</title>
        <authorList>
            <person name="Morin E."/>
            <person name="San Clemente H."/>
            <person name="Chen E.C.H."/>
            <person name="De La Providencia I."/>
            <person name="Hainaut M."/>
            <person name="Kuo A."/>
            <person name="Kohler A."/>
            <person name="Murat C."/>
            <person name="Tang N."/>
            <person name="Roy S."/>
            <person name="Loubradou J."/>
            <person name="Henrissat B."/>
            <person name="Grigoriev I.V."/>
            <person name="Corradi N."/>
            <person name="Roux C."/>
            <person name="Martin F.M."/>
        </authorList>
    </citation>
    <scope>NUCLEOTIDE SEQUENCE [LARGE SCALE GENOMIC DNA]</scope>
    <source>
        <strain evidence="1 2">DAOM 227022</strain>
    </source>
</reference>
<comment type="caution">
    <text evidence="1">The sequence shown here is derived from an EMBL/GenBank/DDBJ whole genome shotgun (WGS) entry which is preliminary data.</text>
</comment>
<evidence type="ECO:0000313" key="1">
    <source>
        <dbReference type="EMBL" id="RIA87285.1"/>
    </source>
</evidence>